<keyword evidence="4" id="KW-1185">Reference proteome</keyword>
<feature type="domain" description="Beta-hexosaminidase eukaryotic type N-terminal" evidence="2">
    <location>
        <begin position="79"/>
        <end position="132"/>
    </location>
</feature>
<dbReference type="SUPFAM" id="SSF55545">
    <property type="entry name" value="beta-N-acetylhexosaminidase-like domain"/>
    <property type="match status" value="1"/>
</dbReference>
<name>A0A7J6SVD6_PEROL</name>
<proteinExistence type="predicted"/>
<dbReference type="EMBL" id="JABANO010015408">
    <property type="protein sequence ID" value="KAF4736909.1"/>
    <property type="molecule type" value="Genomic_DNA"/>
</dbReference>
<feature type="non-terminal residue" evidence="3">
    <location>
        <position position="143"/>
    </location>
</feature>
<evidence type="ECO:0000313" key="3">
    <source>
        <dbReference type="EMBL" id="KAF4736909.1"/>
    </source>
</evidence>
<dbReference type="AlphaFoldDB" id="A0A7J6SVD6"/>
<feature type="non-terminal residue" evidence="3">
    <location>
        <position position="1"/>
    </location>
</feature>
<dbReference type="InterPro" id="IPR029018">
    <property type="entry name" value="Hex-like_dom2"/>
</dbReference>
<evidence type="ECO:0000259" key="2">
    <source>
        <dbReference type="Pfam" id="PF14845"/>
    </source>
</evidence>
<comment type="caution">
    <text evidence="3">The sequence shown here is derived from an EMBL/GenBank/DDBJ whole genome shotgun (WGS) entry which is preliminary data.</text>
</comment>
<keyword evidence="1" id="KW-0378">Hydrolase</keyword>
<organism evidence="3 4">
    <name type="scientific">Perkinsus olseni</name>
    <name type="common">Perkinsus atlanticus</name>
    <dbReference type="NCBI Taxonomy" id="32597"/>
    <lineage>
        <taxon>Eukaryota</taxon>
        <taxon>Sar</taxon>
        <taxon>Alveolata</taxon>
        <taxon>Perkinsozoa</taxon>
        <taxon>Perkinsea</taxon>
        <taxon>Perkinsida</taxon>
        <taxon>Perkinsidae</taxon>
        <taxon>Perkinsus</taxon>
    </lineage>
</organism>
<reference evidence="3 4" key="1">
    <citation type="submission" date="2020-04" db="EMBL/GenBank/DDBJ databases">
        <title>Perkinsus olseni comparative genomics.</title>
        <authorList>
            <person name="Bogema D.R."/>
        </authorList>
    </citation>
    <scope>NUCLEOTIDE SEQUENCE [LARGE SCALE GENOMIC DNA]</scope>
    <source>
        <strain evidence="3 4">ATCC PRA-207</strain>
    </source>
</reference>
<dbReference type="Proteomes" id="UP000553632">
    <property type="component" value="Unassembled WGS sequence"/>
</dbReference>
<accession>A0A7J6SVD6</accession>
<evidence type="ECO:0000256" key="1">
    <source>
        <dbReference type="ARBA" id="ARBA00022801"/>
    </source>
</evidence>
<protein>
    <recommendedName>
        <fullName evidence="2">Beta-hexosaminidase eukaryotic type N-terminal domain-containing protein</fullName>
    </recommendedName>
</protein>
<sequence>ARCDLVELEKASKDWDGLSLSPLPGQQWWEGEGPTRMVGGSELDITADVDGNAVLDAAFERLRWRLDHCTLSAPAEGVKPKLVRHVHVQVEDRGTTKLAFGVSEAFELYCSEGKCLIMSRTVFGALHGLDTLWKLFIPGSAPW</sequence>
<gene>
    <name evidence="3" type="ORF">FOZ63_022132</name>
</gene>
<dbReference type="InterPro" id="IPR029019">
    <property type="entry name" value="HEX_eukaryotic_N"/>
</dbReference>
<dbReference type="Gene3D" id="3.30.379.10">
    <property type="entry name" value="Chitobiase/beta-hexosaminidase domain 2-like"/>
    <property type="match status" value="1"/>
</dbReference>
<dbReference type="Pfam" id="PF14845">
    <property type="entry name" value="Glycohydro_20b2"/>
    <property type="match status" value="1"/>
</dbReference>
<dbReference type="GO" id="GO:0016787">
    <property type="term" value="F:hydrolase activity"/>
    <property type="evidence" value="ECO:0007669"/>
    <property type="project" value="UniProtKB-KW"/>
</dbReference>
<evidence type="ECO:0000313" key="4">
    <source>
        <dbReference type="Proteomes" id="UP000553632"/>
    </source>
</evidence>